<dbReference type="Proteomes" id="UP000295832">
    <property type="component" value="Unassembled WGS sequence"/>
</dbReference>
<name>A0A4R8HLF9_9FIRM</name>
<evidence type="ECO:0000256" key="1">
    <source>
        <dbReference type="SAM" id="SignalP"/>
    </source>
</evidence>
<keyword evidence="1" id="KW-0732">Signal</keyword>
<dbReference type="RefSeq" id="WP_166667840.1">
    <property type="nucleotide sequence ID" value="NZ_SOEG01000001.1"/>
</dbReference>
<dbReference type="EMBL" id="SOEG01000001">
    <property type="protein sequence ID" value="TDX59194.1"/>
    <property type="molecule type" value="Genomic_DNA"/>
</dbReference>
<organism evidence="2 3">
    <name type="scientific">Orenia marismortui</name>
    <dbReference type="NCBI Taxonomy" id="46469"/>
    <lineage>
        <taxon>Bacteria</taxon>
        <taxon>Bacillati</taxon>
        <taxon>Bacillota</taxon>
        <taxon>Clostridia</taxon>
        <taxon>Halanaerobiales</taxon>
        <taxon>Halobacteroidaceae</taxon>
        <taxon>Orenia</taxon>
    </lineage>
</organism>
<dbReference type="STRING" id="926561.GCA_000379025_00974"/>
<keyword evidence="3" id="KW-1185">Reference proteome</keyword>
<dbReference type="AlphaFoldDB" id="A0A4R8HLF9"/>
<proteinExistence type="predicted"/>
<evidence type="ECO:0000313" key="2">
    <source>
        <dbReference type="EMBL" id="TDX59194.1"/>
    </source>
</evidence>
<accession>A0A4R8HLF9</accession>
<feature type="chain" id="PRO_5020347297" evidence="1">
    <location>
        <begin position="23"/>
        <end position="211"/>
    </location>
</feature>
<evidence type="ECO:0000313" key="3">
    <source>
        <dbReference type="Proteomes" id="UP000295832"/>
    </source>
</evidence>
<feature type="signal peptide" evidence="1">
    <location>
        <begin position="1"/>
        <end position="22"/>
    </location>
</feature>
<comment type="caution">
    <text evidence="2">The sequence shown here is derived from an EMBL/GenBank/DDBJ whole genome shotgun (WGS) entry which is preliminary data.</text>
</comment>
<reference evidence="2 3" key="1">
    <citation type="submission" date="2019-03" db="EMBL/GenBank/DDBJ databases">
        <title>Subsurface microbial communities from deep shales in Ohio and West Virginia, USA.</title>
        <authorList>
            <person name="Wrighton K."/>
        </authorList>
    </citation>
    <scope>NUCLEOTIDE SEQUENCE [LARGE SCALE GENOMIC DNA]</scope>
    <source>
        <strain evidence="2 3">MSL 6dP</strain>
    </source>
</reference>
<protein>
    <submittedName>
        <fullName evidence="2">Exopolysaccharide biosynthesis protein YbjH</fullName>
    </submittedName>
</protein>
<gene>
    <name evidence="2" type="ORF">C7959_10181</name>
</gene>
<sequence>MKAKLIVFLLVSVLLVPSIVNAGSLGANSLITIPTADTLDSSELNLNYQHFDSLDFVLTSYGLREGVELGAAVISIDGANDDNEVYPMVKVNLFKENNNYQPEVSLGVIDDSLYLVASKSISPYGFRAHVGIADDNEITDKAFVGLSKVLNPVSISTGDNEISIPTTTLMAEYNDQLNLGVDFAFSSGISVNLGVLDMDDFTFGLGFKNRF</sequence>